<proteinExistence type="predicted"/>
<feature type="transmembrane region" description="Helical" evidence="9">
    <location>
        <begin position="167"/>
        <end position="190"/>
    </location>
</feature>
<dbReference type="Gene3D" id="3.30.565.10">
    <property type="entry name" value="Histidine kinase-like ATPase, C-terminal domain"/>
    <property type="match status" value="1"/>
</dbReference>
<keyword evidence="6" id="KW-0067">ATP-binding</keyword>
<evidence type="ECO:0000256" key="8">
    <source>
        <dbReference type="SAM" id="Coils"/>
    </source>
</evidence>
<dbReference type="GO" id="GO:0004673">
    <property type="term" value="F:protein histidine kinase activity"/>
    <property type="evidence" value="ECO:0007669"/>
    <property type="project" value="UniProtKB-EC"/>
</dbReference>
<dbReference type="PANTHER" id="PTHR43065:SF46">
    <property type="entry name" value="C4-DICARBOXYLATE TRANSPORT SENSOR PROTEIN DCTB"/>
    <property type="match status" value="1"/>
</dbReference>
<feature type="coiled-coil region" evidence="8">
    <location>
        <begin position="245"/>
        <end position="276"/>
    </location>
</feature>
<dbReference type="SUPFAM" id="SSF55874">
    <property type="entry name" value="ATPase domain of HSP90 chaperone/DNA topoisomerase II/histidine kinase"/>
    <property type="match status" value="1"/>
</dbReference>
<dbReference type="PROSITE" id="PS50109">
    <property type="entry name" value="HIS_KIN"/>
    <property type="match status" value="1"/>
</dbReference>
<evidence type="ECO:0000256" key="3">
    <source>
        <dbReference type="ARBA" id="ARBA00022679"/>
    </source>
</evidence>
<dbReference type="InterPro" id="IPR036890">
    <property type="entry name" value="HATPase_C_sf"/>
</dbReference>
<evidence type="ECO:0000256" key="4">
    <source>
        <dbReference type="ARBA" id="ARBA00022741"/>
    </source>
</evidence>
<dbReference type="Proteomes" id="UP000192907">
    <property type="component" value="Unassembled WGS sequence"/>
</dbReference>
<sequence length="558" mass="63333">MLWRLRREGCMKTSNWLNSTKEFLQPSVANQLMLWIIVSSFVVTLGVSTVQLYFDFRASIESLEEDLQEIQRTMVPSLTRSVWLMDREQIHVGMKGLLLYDKIVTVKIEAEDGSVFELGETDSEEIKEKTFAMEFKNQEQAWKLGTIVLQVDMAPIYRNLWREGGDILFNNLILVATIVFIVIWFTRFLIAQPLSILANHARGIRFRDKQENMDHKYMSYKHEIGQVFRAVAQLEENLTEDYRIRLRAEDALKKSQEKLKELIKSRTKQLDEATNDLVESSRKAGMAEVATGVLHNIGNVITGVNVNVQSLEQYYRKSASHRLPDLVKLFESQGDQLPEYLSDSKRRESVVGYMNAIVSDLEKNREAHLQTVQSLSQNIKHVMQLVSQQQANAKHSGIIINFSITDAIQDVLDLKAHDINSNQIEVTFNDETQLSISSDRHKVLQILTNLISNAIQATERLDRPRSINIHQKKMGAFVHIDIRDNGIGIPAENIDKLFRFGFTTKPTGNGFGLHSSAIDATELGGKLSVFSEGPNKGATFKLKIPLESKKATTVEQAG</sequence>
<evidence type="ECO:0000256" key="7">
    <source>
        <dbReference type="ARBA" id="ARBA00023012"/>
    </source>
</evidence>
<keyword evidence="9" id="KW-1133">Transmembrane helix</keyword>
<keyword evidence="7" id="KW-0902">Two-component regulatory system</keyword>
<keyword evidence="9" id="KW-0812">Transmembrane</keyword>
<keyword evidence="5" id="KW-0418">Kinase</keyword>
<feature type="domain" description="Histidine kinase" evidence="10">
    <location>
        <begin position="292"/>
        <end position="548"/>
    </location>
</feature>
<dbReference type="EC" id="2.7.13.3" evidence="2"/>
<protein>
    <recommendedName>
        <fullName evidence="2">histidine kinase</fullName>
        <ecNumber evidence="2">2.7.13.3</ecNumber>
    </recommendedName>
</protein>
<dbReference type="STRING" id="1513793.SAMN06296036_10842"/>
<feature type="transmembrane region" description="Helical" evidence="9">
    <location>
        <begin position="32"/>
        <end position="54"/>
    </location>
</feature>
<dbReference type="InterPro" id="IPR033414">
    <property type="entry name" value="Sensor_dom"/>
</dbReference>
<evidence type="ECO:0000313" key="11">
    <source>
        <dbReference type="EMBL" id="SMF25140.1"/>
    </source>
</evidence>
<evidence type="ECO:0000313" key="12">
    <source>
        <dbReference type="Proteomes" id="UP000192907"/>
    </source>
</evidence>
<evidence type="ECO:0000256" key="5">
    <source>
        <dbReference type="ARBA" id="ARBA00022777"/>
    </source>
</evidence>
<organism evidence="11 12">
    <name type="scientific">Pseudobacteriovorax antillogorgiicola</name>
    <dbReference type="NCBI Taxonomy" id="1513793"/>
    <lineage>
        <taxon>Bacteria</taxon>
        <taxon>Pseudomonadati</taxon>
        <taxon>Bdellovibrionota</taxon>
        <taxon>Oligoflexia</taxon>
        <taxon>Oligoflexales</taxon>
        <taxon>Pseudobacteriovoracaceae</taxon>
        <taxon>Pseudobacteriovorax</taxon>
    </lineage>
</organism>
<dbReference type="SMART" id="SM00387">
    <property type="entry name" value="HATPase_c"/>
    <property type="match status" value="1"/>
</dbReference>
<dbReference type="InterPro" id="IPR004358">
    <property type="entry name" value="Sig_transdc_His_kin-like_C"/>
</dbReference>
<keyword evidence="3" id="KW-0808">Transferase</keyword>
<dbReference type="PRINTS" id="PR00344">
    <property type="entry name" value="BCTRLSENSOR"/>
</dbReference>
<name>A0A1Y6BRG7_9BACT</name>
<keyword evidence="9" id="KW-0472">Membrane</keyword>
<dbReference type="InterPro" id="IPR003594">
    <property type="entry name" value="HATPase_dom"/>
</dbReference>
<evidence type="ECO:0000256" key="2">
    <source>
        <dbReference type="ARBA" id="ARBA00012438"/>
    </source>
</evidence>
<evidence type="ECO:0000259" key="10">
    <source>
        <dbReference type="PROSITE" id="PS50109"/>
    </source>
</evidence>
<dbReference type="GO" id="GO:0000160">
    <property type="term" value="P:phosphorelay signal transduction system"/>
    <property type="evidence" value="ECO:0007669"/>
    <property type="project" value="UniProtKB-KW"/>
</dbReference>
<dbReference type="InterPro" id="IPR005467">
    <property type="entry name" value="His_kinase_dom"/>
</dbReference>
<dbReference type="EMBL" id="FWZT01000008">
    <property type="protein sequence ID" value="SMF25140.1"/>
    <property type="molecule type" value="Genomic_DNA"/>
</dbReference>
<comment type="catalytic activity">
    <reaction evidence="1">
        <text>ATP + protein L-histidine = ADP + protein N-phospho-L-histidine.</text>
        <dbReference type="EC" id="2.7.13.3"/>
    </reaction>
</comment>
<dbReference type="AlphaFoldDB" id="A0A1Y6BRG7"/>
<keyword evidence="8" id="KW-0175">Coiled coil</keyword>
<keyword evidence="12" id="KW-1185">Reference proteome</keyword>
<dbReference type="GO" id="GO:0005524">
    <property type="term" value="F:ATP binding"/>
    <property type="evidence" value="ECO:0007669"/>
    <property type="project" value="UniProtKB-KW"/>
</dbReference>
<evidence type="ECO:0000256" key="1">
    <source>
        <dbReference type="ARBA" id="ARBA00000085"/>
    </source>
</evidence>
<dbReference type="Pfam" id="PF17149">
    <property type="entry name" value="CHASE5"/>
    <property type="match status" value="1"/>
</dbReference>
<dbReference type="Gene3D" id="1.10.287.130">
    <property type="match status" value="1"/>
</dbReference>
<keyword evidence="4" id="KW-0547">Nucleotide-binding</keyword>
<dbReference type="Pfam" id="PF02518">
    <property type="entry name" value="HATPase_c"/>
    <property type="match status" value="1"/>
</dbReference>
<evidence type="ECO:0000256" key="9">
    <source>
        <dbReference type="SAM" id="Phobius"/>
    </source>
</evidence>
<reference evidence="12" key="1">
    <citation type="submission" date="2017-04" db="EMBL/GenBank/DDBJ databases">
        <authorList>
            <person name="Varghese N."/>
            <person name="Submissions S."/>
        </authorList>
    </citation>
    <scope>NUCLEOTIDE SEQUENCE [LARGE SCALE GENOMIC DNA]</scope>
    <source>
        <strain evidence="12">RKEM611</strain>
    </source>
</reference>
<evidence type="ECO:0000256" key="6">
    <source>
        <dbReference type="ARBA" id="ARBA00022840"/>
    </source>
</evidence>
<dbReference type="PANTHER" id="PTHR43065">
    <property type="entry name" value="SENSOR HISTIDINE KINASE"/>
    <property type="match status" value="1"/>
</dbReference>
<accession>A0A1Y6BRG7</accession>
<gene>
    <name evidence="11" type="ORF">SAMN06296036_10842</name>
</gene>